<dbReference type="InterPro" id="IPR050359">
    <property type="entry name" value="bHLH_transcription_factors"/>
</dbReference>
<evidence type="ECO:0000256" key="1">
    <source>
        <dbReference type="ARBA" id="ARBA00004123"/>
    </source>
</evidence>
<dbReference type="GO" id="GO:0000981">
    <property type="term" value="F:DNA-binding transcription factor activity, RNA polymerase II-specific"/>
    <property type="evidence" value="ECO:0007669"/>
    <property type="project" value="TreeGrafter"/>
</dbReference>
<dbReference type="Gene3D" id="4.10.280.10">
    <property type="entry name" value="Helix-loop-helix DNA-binding domain"/>
    <property type="match status" value="1"/>
</dbReference>
<reference evidence="7" key="1">
    <citation type="journal article" date="2023" name="PLoS Negl. Trop. Dis.">
        <title>A genome sequence for Biomphalaria pfeifferi, the major vector snail for the human-infecting parasite Schistosoma mansoni.</title>
        <authorList>
            <person name="Bu L."/>
            <person name="Lu L."/>
            <person name="Laidemitt M.R."/>
            <person name="Zhang S.M."/>
            <person name="Mutuku M."/>
            <person name="Mkoji G."/>
            <person name="Steinauer M."/>
            <person name="Loker E.S."/>
        </authorList>
    </citation>
    <scope>NUCLEOTIDE SEQUENCE</scope>
    <source>
        <strain evidence="7">KasaAsao</strain>
    </source>
</reference>
<feature type="domain" description="BHLH" evidence="6">
    <location>
        <begin position="195"/>
        <end position="247"/>
    </location>
</feature>
<dbReference type="Pfam" id="PF00010">
    <property type="entry name" value="HLH"/>
    <property type="match status" value="1"/>
</dbReference>
<proteinExistence type="predicted"/>
<sequence>MNGLSMFPDVKDDIIHSYHYNSFQNNGLLSQKFPHFLDDQFTDDLVKSCSPTPSVCSLGDATLHAPILFPSYQDCQTHRLCGAASPNTAHCLVTAKNAANSLKSKVQCCKWMKGIRRRKQIRAENGVIVYPSTNSRTLSGHCLSSSYPSVKNVDTFKAENETVTKVKDYSEKGKNKQCLGNSKTTKLASGEVYRRRRLAANARERNRMKSLNTAFDRLRQVIPNMGDDQVFSKYDTLKMAKTYIQELKKILDNRSEDDDCLPVKMSEV</sequence>
<name>A0AAD8BRW2_BIOPF</name>
<dbReference type="GO" id="GO:0007423">
    <property type="term" value="P:sensory organ development"/>
    <property type="evidence" value="ECO:0007669"/>
    <property type="project" value="TreeGrafter"/>
</dbReference>
<keyword evidence="5" id="KW-0539">Nucleus</keyword>
<dbReference type="GO" id="GO:0045944">
    <property type="term" value="P:positive regulation of transcription by RNA polymerase II"/>
    <property type="evidence" value="ECO:0007669"/>
    <property type="project" value="TreeGrafter"/>
</dbReference>
<evidence type="ECO:0000256" key="2">
    <source>
        <dbReference type="ARBA" id="ARBA00022473"/>
    </source>
</evidence>
<protein>
    <submittedName>
        <fullName evidence="7">Protein atonal 1</fullName>
    </submittedName>
</protein>
<evidence type="ECO:0000256" key="3">
    <source>
        <dbReference type="ARBA" id="ARBA00022782"/>
    </source>
</evidence>
<keyword evidence="4" id="KW-0524">Neurogenesis</keyword>
<accession>A0AAD8BRW2</accession>
<dbReference type="GO" id="GO:0061564">
    <property type="term" value="P:axon development"/>
    <property type="evidence" value="ECO:0007669"/>
    <property type="project" value="TreeGrafter"/>
</dbReference>
<dbReference type="GO" id="GO:0046983">
    <property type="term" value="F:protein dimerization activity"/>
    <property type="evidence" value="ECO:0007669"/>
    <property type="project" value="InterPro"/>
</dbReference>
<evidence type="ECO:0000256" key="4">
    <source>
        <dbReference type="ARBA" id="ARBA00022902"/>
    </source>
</evidence>
<organism evidence="7 8">
    <name type="scientific">Biomphalaria pfeifferi</name>
    <name type="common">Bloodfluke planorb</name>
    <name type="synonym">Freshwater snail</name>
    <dbReference type="NCBI Taxonomy" id="112525"/>
    <lineage>
        <taxon>Eukaryota</taxon>
        <taxon>Metazoa</taxon>
        <taxon>Spiralia</taxon>
        <taxon>Lophotrochozoa</taxon>
        <taxon>Mollusca</taxon>
        <taxon>Gastropoda</taxon>
        <taxon>Heterobranchia</taxon>
        <taxon>Euthyneura</taxon>
        <taxon>Panpulmonata</taxon>
        <taxon>Hygrophila</taxon>
        <taxon>Lymnaeoidea</taxon>
        <taxon>Planorbidae</taxon>
        <taxon>Biomphalaria</taxon>
    </lineage>
</organism>
<evidence type="ECO:0000313" key="8">
    <source>
        <dbReference type="Proteomes" id="UP001233172"/>
    </source>
</evidence>
<comment type="caution">
    <text evidence="7">The sequence shown here is derived from an EMBL/GenBank/DDBJ whole genome shotgun (WGS) entry which is preliminary data.</text>
</comment>
<gene>
    <name evidence="7" type="ORF">Bpfe_011522</name>
</gene>
<dbReference type="SMART" id="SM00353">
    <property type="entry name" value="HLH"/>
    <property type="match status" value="1"/>
</dbReference>
<dbReference type="EMBL" id="JASAOG010000045">
    <property type="protein sequence ID" value="KAK0058912.1"/>
    <property type="molecule type" value="Genomic_DNA"/>
</dbReference>
<evidence type="ECO:0000259" key="6">
    <source>
        <dbReference type="PROSITE" id="PS50888"/>
    </source>
</evidence>
<reference evidence="7" key="2">
    <citation type="submission" date="2023-04" db="EMBL/GenBank/DDBJ databases">
        <authorList>
            <person name="Bu L."/>
            <person name="Lu L."/>
            <person name="Laidemitt M.R."/>
            <person name="Zhang S.M."/>
            <person name="Mutuku M."/>
            <person name="Mkoji G."/>
            <person name="Steinauer M."/>
            <person name="Loker E.S."/>
        </authorList>
    </citation>
    <scope>NUCLEOTIDE SEQUENCE</scope>
    <source>
        <strain evidence="7">KasaAsao</strain>
        <tissue evidence="7">Whole Snail</tissue>
    </source>
</reference>
<keyword evidence="3" id="KW-0221">Differentiation</keyword>
<evidence type="ECO:0000313" key="7">
    <source>
        <dbReference type="EMBL" id="KAK0058912.1"/>
    </source>
</evidence>
<comment type="subcellular location">
    <subcellularLocation>
        <location evidence="1">Nucleus</location>
    </subcellularLocation>
</comment>
<keyword evidence="8" id="KW-1185">Reference proteome</keyword>
<dbReference type="AlphaFoldDB" id="A0AAD8BRW2"/>
<dbReference type="InterPro" id="IPR036638">
    <property type="entry name" value="HLH_DNA-bd_sf"/>
</dbReference>
<dbReference type="GO" id="GO:0070888">
    <property type="term" value="F:E-box binding"/>
    <property type="evidence" value="ECO:0007669"/>
    <property type="project" value="TreeGrafter"/>
</dbReference>
<evidence type="ECO:0000256" key="5">
    <source>
        <dbReference type="ARBA" id="ARBA00023242"/>
    </source>
</evidence>
<dbReference type="SUPFAM" id="SSF47459">
    <property type="entry name" value="HLH, helix-loop-helix DNA-binding domain"/>
    <property type="match status" value="1"/>
</dbReference>
<dbReference type="PROSITE" id="PS50888">
    <property type="entry name" value="BHLH"/>
    <property type="match status" value="1"/>
</dbReference>
<dbReference type="Proteomes" id="UP001233172">
    <property type="component" value="Unassembled WGS sequence"/>
</dbReference>
<dbReference type="PANTHER" id="PTHR19290:SF162">
    <property type="entry name" value="TRANSCRIPTION FACTOR ATOH7"/>
    <property type="match status" value="1"/>
</dbReference>
<keyword evidence="2" id="KW-0217">Developmental protein</keyword>
<dbReference type="GO" id="GO:0005634">
    <property type="term" value="C:nucleus"/>
    <property type="evidence" value="ECO:0007669"/>
    <property type="project" value="UniProtKB-SubCell"/>
</dbReference>
<dbReference type="PANTHER" id="PTHR19290">
    <property type="entry name" value="BASIC HELIX-LOOP-HELIX PROTEIN NEUROGENIN-RELATED"/>
    <property type="match status" value="1"/>
</dbReference>
<dbReference type="InterPro" id="IPR011598">
    <property type="entry name" value="bHLH_dom"/>
</dbReference>